<evidence type="ECO:0000256" key="10">
    <source>
        <dbReference type="RuleBase" id="RU362123"/>
    </source>
</evidence>
<evidence type="ECO:0000256" key="3">
    <source>
        <dbReference type="ARBA" id="ARBA00022448"/>
    </source>
</evidence>
<dbReference type="Pfam" id="PF03544">
    <property type="entry name" value="TonB_C"/>
    <property type="match status" value="1"/>
</dbReference>
<evidence type="ECO:0000256" key="9">
    <source>
        <dbReference type="ARBA" id="ARBA00023136"/>
    </source>
</evidence>
<feature type="domain" description="TonB C-terminal" evidence="11">
    <location>
        <begin position="122"/>
        <end position="214"/>
    </location>
</feature>
<dbReference type="SUPFAM" id="SSF74653">
    <property type="entry name" value="TolA/TonB C-terminal domain"/>
    <property type="match status" value="1"/>
</dbReference>
<dbReference type="PRINTS" id="PR01374">
    <property type="entry name" value="TONBPROTEIN"/>
</dbReference>
<keyword evidence="10" id="KW-0735">Signal-anchor</keyword>
<evidence type="ECO:0000256" key="5">
    <source>
        <dbReference type="ARBA" id="ARBA00022519"/>
    </source>
</evidence>
<comment type="caution">
    <text evidence="12">The sequence shown here is derived from an EMBL/GenBank/DDBJ whole genome shotgun (WGS) entry which is preliminary data.</text>
</comment>
<gene>
    <name evidence="12" type="ORF">ACFOHL_04275</name>
</gene>
<sequence length="214" mass="23628">MSTLNTLNQNSPSFFQRIALLSTQSSIAFIITFALFIIMHELTDAEAEAPIRPSEYVNLTLVFEEPDEKTIVKQTLKPKPITTSPPTPILVPVEKTIPGEINPTLSLQKPIIRTNISPTIGATNSTLRPLFRTNPRYPTTAARDGIEGFVVLSFDINTAGEVENITIVDAKPKGMFERAARSALKKWKYQPQTKNGQPTAVSAMQVQLDFSLSD</sequence>
<organism evidence="12 13">
    <name type="scientific">Agaribacter flavus</name>
    <dbReference type="NCBI Taxonomy" id="1902781"/>
    <lineage>
        <taxon>Bacteria</taxon>
        <taxon>Pseudomonadati</taxon>
        <taxon>Pseudomonadota</taxon>
        <taxon>Gammaproteobacteria</taxon>
        <taxon>Alteromonadales</taxon>
        <taxon>Alteromonadaceae</taxon>
        <taxon>Agaribacter</taxon>
    </lineage>
</organism>
<keyword evidence="5 10" id="KW-0997">Cell inner membrane</keyword>
<comment type="similarity">
    <text evidence="2 10">Belongs to the TonB family.</text>
</comment>
<evidence type="ECO:0000256" key="4">
    <source>
        <dbReference type="ARBA" id="ARBA00022475"/>
    </source>
</evidence>
<protein>
    <recommendedName>
        <fullName evidence="10">Protein TonB</fullName>
    </recommendedName>
</protein>
<keyword evidence="8 10" id="KW-1133">Transmembrane helix</keyword>
<feature type="transmembrane region" description="Helical" evidence="10">
    <location>
        <begin position="14"/>
        <end position="38"/>
    </location>
</feature>
<dbReference type="InterPro" id="IPR037682">
    <property type="entry name" value="TonB_C"/>
</dbReference>
<dbReference type="InterPro" id="IPR006260">
    <property type="entry name" value="TonB/TolA_C"/>
</dbReference>
<dbReference type="NCBIfam" id="TIGR01352">
    <property type="entry name" value="tonB_Cterm"/>
    <property type="match status" value="1"/>
</dbReference>
<proteinExistence type="inferred from homology"/>
<dbReference type="InterPro" id="IPR051045">
    <property type="entry name" value="TonB-dependent_transducer"/>
</dbReference>
<evidence type="ECO:0000256" key="2">
    <source>
        <dbReference type="ARBA" id="ARBA00006555"/>
    </source>
</evidence>
<dbReference type="Proteomes" id="UP001595478">
    <property type="component" value="Unassembled WGS sequence"/>
</dbReference>
<keyword evidence="6 10" id="KW-0812">Transmembrane</keyword>
<evidence type="ECO:0000256" key="8">
    <source>
        <dbReference type="ARBA" id="ARBA00022989"/>
    </source>
</evidence>
<dbReference type="EMBL" id="JBHRSW010000005">
    <property type="protein sequence ID" value="MFC3120821.1"/>
    <property type="molecule type" value="Genomic_DNA"/>
</dbReference>
<keyword evidence="3 10" id="KW-0813">Transport</keyword>
<evidence type="ECO:0000256" key="7">
    <source>
        <dbReference type="ARBA" id="ARBA00022927"/>
    </source>
</evidence>
<dbReference type="PANTHER" id="PTHR33446:SF14">
    <property type="entry name" value="PROTEIN TONB"/>
    <property type="match status" value="1"/>
</dbReference>
<keyword evidence="9 10" id="KW-0472">Membrane</keyword>
<dbReference type="PANTHER" id="PTHR33446">
    <property type="entry name" value="PROTEIN TONB-RELATED"/>
    <property type="match status" value="1"/>
</dbReference>
<dbReference type="Gene3D" id="3.30.1150.10">
    <property type="match status" value="1"/>
</dbReference>
<comment type="subcellular location">
    <subcellularLocation>
        <location evidence="1 10">Cell inner membrane</location>
        <topology evidence="1 10">Single-pass membrane protein</topology>
        <orientation evidence="1 10">Periplasmic side</orientation>
    </subcellularLocation>
</comment>
<accession>A0ABV7FQT8</accession>
<name>A0ABV7FQT8_9ALTE</name>
<evidence type="ECO:0000256" key="1">
    <source>
        <dbReference type="ARBA" id="ARBA00004383"/>
    </source>
</evidence>
<keyword evidence="13" id="KW-1185">Reference proteome</keyword>
<dbReference type="PROSITE" id="PS52015">
    <property type="entry name" value="TONB_CTD"/>
    <property type="match status" value="1"/>
</dbReference>
<evidence type="ECO:0000313" key="12">
    <source>
        <dbReference type="EMBL" id="MFC3120821.1"/>
    </source>
</evidence>
<dbReference type="InterPro" id="IPR003538">
    <property type="entry name" value="TonB"/>
</dbReference>
<dbReference type="RefSeq" id="WP_376918946.1">
    <property type="nucleotide sequence ID" value="NZ_JBHRSW010000005.1"/>
</dbReference>
<evidence type="ECO:0000256" key="6">
    <source>
        <dbReference type="ARBA" id="ARBA00022692"/>
    </source>
</evidence>
<comment type="function">
    <text evidence="10">Interacts with outer membrane receptor proteins that carry out high-affinity binding and energy dependent uptake into the periplasmic space of specific substrates. It could act to transduce energy from the cytoplasmic membrane to specific energy-requiring processes in the outer membrane, resulting in the release into the periplasm of ligands bound by these outer membrane proteins.</text>
</comment>
<keyword evidence="4 10" id="KW-1003">Cell membrane</keyword>
<evidence type="ECO:0000313" key="13">
    <source>
        <dbReference type="Proteomes" id="UP001595478"/>
    </source>
</evidence>
<evidence type="ECO:0000259" key="11">
    <source>
        <dbReference type="PROSITE" id="PS52015"/>
    </source>
</evidence>
<keyword evidence="7 10" id="KW-0653">Protein transport</keyword>
<reference evidence="13" key="1">
    <citation type="journal article" date="2019" name="Int. J. Syst. Evol. Microbiol.">
        <title>The Global Catalogue of Microorganisms (GCM) 10K type strain sequencing project: providing services to taxonomists for standard genome sequencing and annotation.</title>
        <authorList>
            <consortium name="The Broad Institute Genomics Platform"/>
            <consortium name="The Broad Institute Genome Sequencing Center for Infectious Disease"/>
            <person name="Wu L."/>
            <person name="Ma J."/>
        </authorList>
    </citation>
    <scope>NUCLEOTIDE SEQUENCE [LARGE SCALE GENOMIC DNA]</scope>
    <source>
        <strain evidence="13">KCTC 52473</strain>
    </source>
</reference>